<evidence type="ECO:0000313" key="3">
    <source>
        <dbReference type="EMBL" id="ANP71448.1"/>
    </source>
</evidence>
<dbReference type="PANTHER" id="PTHR36435:SF1">
    <property type="entry name" value="CAAX AMINO TERMINAL PROTEASE FAMILY PROTEIN"/>
    <property type="match status" value="1"/>
</dbReference>
<feature type="transmembrane region" description="Helical" evidence="1">
    <location>
        <begin position="196"/>
        <end position="217"/>
    </location>
</feature>
<keyword evidence="4" id="KW-1185">Reference proteome</keyword>
<sequence length="242" mass="25295">MDSDLRVTRTRRWGVVDAAWGVLASLILVVLLGAAALRGWPRDPVLGELFSYLVVWVPLLAAVLIASMVRGRRSLARDFGFTFRPLDLLWGLTLGVLARLITGFIEIAGYGRLGSAGATFGEPVRDLWWVFAALLAPVLISPVIEELFFRGLLARSVLAAGEASGGSRRAALITAILVSGAVFALVHVVSAGTPTAVMVIGLSTFIFGAGAAALALITGRLGGAIVGHVTFNALVVVPALLG</sequence>
<feature type="transmembrane region" description="Helical" evidence="1">
    <location>
        <begin position="224"/>
        <end position="241"/>
    </location>
</feature>
<dbReference type="GO" id="GO:0080120">
    <property type="term" value="P:CAAX-box protein maturation"/>
    <property type="evidence" value="ECO:0007669"/>
    <property type="project" value="UniProtKB-ARBA"/>
</dbReference>
<keyword evidence="1" id="KW-0812">Transmembrane</keyword>
<feature type="transmembrane region" description="Helical" evidence="1">
    <location>
        <begin position="170"/>
        <end position="190"/>
    </location>
</feature>
<dbReference type="PATRIC" id="fig|670052.7.peg.501"/>
<protein>
    <recommendedName>
        <fullName evidence="2">CAAX prenyl protease 2/Lysostaphin resistance protein A-like domain-containing protein</fullName>
    </recommendedName>
</protein>
<dbReference type="AlphaFoldDB" id="A0A1B1BFV1"/>
<organism evidence="3 4">
    <name type="scientific">Cryobacterium arcticum</name>
    <dbReference type="NCBI Taxonomy" id="670052"/>
    <lineage>
        <taxon>Bacteria</taxon>
        <taxon>Bacillati</taxon>
        <taxon>Actinomycetota</taxon>
        <taxon>Actinomycetes</taxon>
        <taxon>Micrococcales</taxon>
        <taxon>Microbacteriaceae</taxon>
        <taxon>Cryobacterium</taxon>
    </lineage>
</organism>
<dbReference type="Proteomes" id="UP000092582">
    <property type="component" value="Chromosome 1"/>
</dbReference>
<gene>
    <name evidence="3" type="ORF">PA27867_0477</name>
</gene>
<reference evidence="3 4" key="1">
    <citation type="submission" date="2016-06" db="EMBL/GenBank/DDBJ databases">
        <title>Genome sequencing of Cryobacterium arcticum PAMC 27867.</title>
        <authorList>
            <person name="Lee J."/>
            <person name="Kim O.-S."/>
        </authorList>
    </citation>
    <scope>NUCLEOTIDE SEQUENCE [LARGE SCALE GENOMIC DNA]</scope>
    <source>
        <strain evidence="3 4">PAMC 27867</strain>
    </source>
</reference>
<name>A0A1B1BFV1_9MICO</name>
<feature type="domain" description="CAAX prenyl protease 2/Lysostaphin resistance protein A-like" evidence="2">
    <location>
        <begin position="128"/>
        <end position="234"/>
    </location>
</feature>
<keyword evidence="1" id="KW-1133">Transmembrane helix</keyword>
<evidence type="ECO:0000259" key="2">
    <source>
        <dbReference type="Pfam" id="PF02517"/>
    </source>
</evidence>
<dbReference type="Pfam" id="PF02517">
    <property type="entry name" value="Rce1-like"/>
    <property type="match status" value="1"/>
</dbReference>
<dbReference type="InterPro" id="IPR052710">
    <property type="entry name" value="CAAX_protease"/>
</dbReference>
<dbReference type="KEGG" id="cart:PA27867_0477"/>
<feature type="transmembrane region" description="Helical" evidence="1">
    <location>
        <begin position="88"/>
        <end position="107"/>
    </location>
</feature>
<dbReference type="OrthoDB" id="254800at2"/>
<feature type="transmembrane region" description="Helical" evidence="1">
    <location>
        <begin position="12"/>
        <end position="37"/>
    </location>
</feature>
<evidence type="ECO:0000313" key="4">
    <source>
        <dbReference type="Proteomes" id="UP000092582"/>
    </source>
</evidence>
<dbReference type="GO" id="GO:0004175">
    <property type="term" value="F:endopeptidase activity"/>
    <property type="evidence" value="ECO:0007669"/>
    <property type="project" value="UniProtKB-ARBA"/>
</dbReference>
<feature type="transmembrane region" description="Helical" evidence="1">
    <location>
        <begin position="127"/>
        <end position="149"/>
    </location>
</feature>
<proteinExistence type="predicted"/>
<dbReference type="PANTHER" id="PTHR36435">
    <property type="entry name" value="SLR1288 PROTEIN"/>
    <property type="match status" value="1"/>
</dbReference>
<accession>A0A1B1BFV1</accession>
<evidence type="ECO:0000256" key="1">
    <source>
        <dbReference type="SAM" id="Phobius"/>
    </source>
</evidence>
<feature type="transmembrane region" description="Helical" evidence="1">
    <location>
        <begin position="49"/>
        <end position="67"/>
    </location>
</feature>
<keyword evidence="1" id="KW-0472">Membrane</keyword>
<dbReference type="EMBL" id="CP016282">
    <property type="protein sequence ID" value="ANP71448.1"/>
    <property type="molecule type" value="Genomic_DNA"/>
</dbReference>
<dbReference type="InterPro" id="IPR003675">
    <property type="entry name" value="Rce1/LyrA-like_dom"/>
</dbReference>